<reference evidence="1 2" key="1">
    <citation type="journal article" date="2013" name="PLoS Genet.">
        <title>Comparative genome structure, secondary metabolite, and effector coding capacity across Cochliobolus pathogens.</title>
        <authorList>
            <person name="Condon B.J."/>
            <person name="Leng Y."/>
            <person name="Wu D."/>
            <person name="Bushley K.E."/>
            <person name="Ohm R.A."/>
            <person name="Otillar R."/>
            <person name="Martin J."/>
            <person name="Schackwitz W."/>
            <person name="Grimwood J."/>
            <person name="MohdZainudin N."/>
            <person name="Xue C."/>
            <person name="Wang R."/>
            <person name="Manning V.A."/>
            <person name="Dhillon B."/>
            <person name="Tu Z.J."/>
            <person name="Steffenson B.J."/>
            <person name="Salamov A."/>
            <person name="Sun H."/>
            <person name="Lowry S."/>
            <person name="LaButti K."/>
            <person name="Han J."/>
            <person name="Copeland A."/>
            <person name="Lindquist E."/>
            <person name="Barry K."/>
            <person name="Schmutz J."/>
            <person name="Baker S.E."/>
            <person name="Ciuffetti L.M."/>
            <person name="Grigoriev I.V."/>
            <person name="Zhong S."/>
            <person name="Turgeon B.G."/>
        </authorList>
    </citation>
    <scope>NUCLEOTIDE SEQUENCE [LARGE SCALE GENOMIC DNA]</scope>
    <source>
        <strain evidence="1 2">FI3</strain>
    </source>
</reference>
<dbReference type="HOGENOM" id="CLU_3032010_0_0_1"/>
<gene>
    <name evidence="1" type="ORF">COCVIDRAFT_112997</name>
</gene>
<dbReference type="AlphaFoldDB" id="W7E086"/>
<evidence type="ECO:0000313" key="2">
    <source>
        <dbReference type="Proteomes" id="UP000054337"/>
    </source>
</evidence>
<protein>
    <submittedName>
        <fullName evidence="1">Uncharacterized protein</fullName>
    </submittedName>
</protein>
<keyword evidence="2" id="KW-1185">Reference proteome</keyword>
<evidence type="ECO:0000313" key="1">
    <source>
        <dbReference type="EMBL" id="EUN21841.1"/>
    </source>
</evidence>
<organism evidence="1 2">
    <name type="scientific">Bipolaris victoriae (strain FI3)</name>
    <name type="common">Victoria blight of oats agent</name>
    <name type="synonym">Cochliobolus victoriae</name>
    <dbReference type="NCBI Taxonomy" id="930091"/>
    <lineage>
        <taxon>Eukaryota</taxon>
        <taxon>Fungi</taxon>
        <taxon>Dikarya</taxon>
        <taxon>Ascomycota</taxon>
        <taxon>Pezizomycotina</taxon>
        <taxon>Dothideomycetes</taxon>
        <taxon>Pleosporomycetidae</taxon>
        <taxon>Pleosporales</taxon>
        <taxon>Pleosporineae</taxon>
        <taxon>Pleosporaceae</taxon>
        <taxon>Bipolaris</taxon>
    </lineage>
</organism>
<name>W7E086_BIPV3</name>
<accession>W7E086</accession>
<dbReference type="Proteomes" id="UP000054337">
    <property type="component" value="Unassembled WGS sequence"/>
</dbReference>
<dbReference type="RefSeq" id="XP_014551418.1">
    <property type="nucleotide sequence ID" value="XM_014695932.1"/>
</dbReference>
<sequence length="55" mass="6209">MGQSILENSGRLILFAPFERLTQNRTHTVPQPTVRAYLTSLSTNFRIRPSAPNLP</sequence>
<dbReference type="GeneID" id="26250286"/>
<dbReference type="EMBL" id="KI968831">
    <property type="protein sequence ID" value="EUN21841.1"/>
    <property type="molecule type" value="Genomic_DNA"/>
</dbReference>
<proteinExistence type="predicted"/>